<evidence type="ECO:0000313" key="3">
    <source>
        <dbReference type="EMBL" id="PKR53528.1"/>
    </source>
</evidence>
<accession>A0A2N3KSI7</accession>
<evidence type="ECO:0000313" key="4">
    <source>
        <dbReference type="Proteomes" id="UP000233597"/>
    </source>
</evidence>
<organism evidence="3 4">
    <name type="scientific">Thalassospira marina</name>
    <dbReference type="NCBI Taxonomy" id="2048283"/>
    <lineage>
        <taxon>Bacteria</taxon>
        <taxon>Pseudomonadati</taxon>
        <taxon>Pseudomonadota</taxon>
        <taxon>Alphaproteobacteria</taxon>
        <taxon>Rhodospirillales</taxon>
        <taxon>Thalassospiraceae</taxon>
        <taxon>Thalassospira</taxon>
    </lineage>
</organism>
<keyword evidence="1" id="KW-0812">Transmembrane</keyword>
<dbReference type="EMBL" id="NWTK01000008">
    <property type="protein sequence ID" value="PKR53528.1"/>
    <property type="molecule type" value="Genomic_DNA"/>
</dbReference>
<comment type="caution">
    <text evidence="3">The sequence shown here is derived from an EMBL/GenBank/DDBJ whole genome shotgun (WGS) entry which is preliminary data.</text>
</comment>
<feature type="transmembrane region" description="Helical" evidence="1">
    <location>
        <begin position="107"/>
        <end position="130"/>
    </location>
</feature>
<dbReference type="OrthoDB" id="9799970at2"/>
<evidence type="ECO:0000256" key="2">
    <source>
        <dbReference type="SAM" id="SignalP"/>
    </source>
</evidence>
<name>A0A2N3KSI7_9PROT</name>
<keyword evidence="1" id="KW-0472">Membrane</keyword>
<feature type="signal peptide" evidence="2">
    <location>
        <begin position="1"/>
        <end position="20"/>
    </location>
</feature>
<dbReference type="RefSeq" id="WP_101267329.1">
    <property type="nucleotide sequence ID" value="NZ_NWTK01000008.1"/>
</dbReference>
<dbReference type="Proteomes" id="UP000233597">
    <property type="component" value="Unassembled WGS sequence"/>
</dbReference>
<keyword evidence="2" id="KW-0732">Signal</keyword>
<feature type="transmembrane region" description="Helical" evidence="1">
    <location>
        <begin position="142"/>
        <end position="161"/>
    </location>
</feature>
<dbReference type="AlphaFoldDB" id="A0A2N3KSI7"/>
<gene>
    <name evidence="3" type="ORF">COO20_13390</name>
</gene>
<proteinExistence type="predicted"/>
<evidence type="ECO:0008006" key="5">
    <source>
        <dbReference type="Google" id="ProtNLM"/>
    </source>
</evidence>
<protein>
    <recommendedName>
        <fullName evidence="5">Ribokinase</fullName>
    </recommendedName>
</protein>
<reference evidence="3 4" key="1">
    <citation type="submission" date="2017-09" db="EMBL/GenBank/DDBJ databases">
        <title>Biodiversity and function of Thalassospira species in the particle-attached aromatic-hydrocarbon-degrading consortia from the surface seawater of the South China Sea.</title>
        <authorList>
            <person name="Dong C."/>
            <person name="Liu R."/>
            <person name="Shao Z."/>
        </authorList>
    </citation>
    <scope>NUCLEOTIDE SEQUENCE [LARGE SCALE GENOMIC DNA]</scope>
    <source>
        <strain evidence="3 4">CSC1P2</strain>
    </source>
</reference>
<evidence type="ECO:0000256" key="1">
    <source>
        <dbReference type="SAM" id="Phobius"/>
    </source>
</evidence>
<feature type="chain" id="PRO_5014969259" description="Ribokinase" evidence="2">
    <location>
        <begin position="21"/>
        <end position="181"/>
    </location>
</feature>
<keyword evidence="1" id="KW-1133">Transmembrane helix</keyword>
<sequence length="181" mass="18945">MAFPLAVLAPLIAQAVPAIAGIFTDDDDIKPGSAADTAIKMATGAVKSLTGSDDLATAVDKINSDPSLFASFKAEMNRNAEAILAIHARDRQDARNMMIKLAEAGHWAAGGPVIISLVVSVGFFAMLWIVLKVAVPEASKELAYVLLGGLGTSFTQVINYWCGSSKSSADKTRLLAPLKKG</sequence>